<dbReference type="EMBL" id="BPLR01004765">
    <property type="protein sequence ID" value="GIX97347.1"/>
    <property type="molecule type" value="Genomic_DNA"/>
</dbReference>
<gene>
    <name evidence="1" type="ORF">CEXT_249121</name>
</gene>
<keyword evidence="2" id="KW-1185">Reference proteome</keyword>
<accession>A0AAV4PQ60</accession>
<name>A0AAV4PQ60_CAEEX</name>
<organism evidence="1 2">
    <name type="scientific">Caerostris extrusa</name>
    <name type="common">Bark spider</name>
    <name type="synonym">Caerostris bankana</name>
    <dbReference type="NCBI Taxonomy" id="172846"/>
    <lineage>
        <taxon>Eukaryota</taxon>
        <taxon>Metazoa</taxon>
        <taxon>Ecdysozoa</taxon>
        <taxon>Arthropoda</taxon>
        <taxon>Chelicerata</taxon>
        <taxon>Arachnida</taxon>
        <taxon>Araneae</taxon>
        <taxon>Araneomorphae</taxon>
        <taxon>Entelegynae</taxon>
        <taxon>Araneoidea</taxon>
        <taxon>Araneidae</taxon>
        <taxon>Caerostris</taxon>
    </lineage>
</organism>
<comment type="caution">
    <text evidence="1">The sequence shown here is derived from an EMBL/GenBank/DDBJ whole genome shotgun (WGS) entry which is preliminary data.</text>
</comment>
<proteinExistence type="predicted"/>
<dbReference type="AlphaFoldDB" id="A0AAV4PQ60"/>
<reference evidence="1 2" key="1">
    <citation type="submission" date="2021-06" db="EMBL/GenBank/DDBJ databases">
        <title>Caerostris extrusa draft genome.</title>
        <authorList>
            <person name="Kono N."/>
            <person name="Arakawa K."/>
        </authorList>
    </citation>
    <scope>NUCLEOTIDE SEQUENCE [LARGE SCALE GENOMIC DNA]</scope>
</reference>
<evidence type="ECO:0000313" key="1">
    <source>
        <dbReference type="EMBL" id="GIX97347.1"/>
    </source>
</evidence>
<dbReference type="Proteomes" id="UP001054945">
    <property type="component" value="Unassembled WGS sequence"/>
</dbReference>
<evidence type="ECO:0000313" key="2">
    <source>
        <dbReference type="Proteomes" id="UP001054945"/>
    </source>
</evidence>
<sequence>MLDFAAVWYIWDMHVWCECRHDDDDAMMEISGLEGRVEKVVRMGGTGVDRTFGHTQILTTISADGTRCSTSQNPRQRRLA</sequence>
<protein>
    <submittedName>
        <fullName evidence="1">Uncharacterized protein</fullName>
    </submittedName>
</protein>